<dbReference type="eggNOG" id="COG0786">
    <property type="taxonomic scope" value="Bacteria"/>
</dbReference>
<dbReference type="InterPro" id="IPR004445">
    <property type="entry name" value="GltS"/>
</dbReference>
<keyword evidence="1" id="KW-0812">Transmembrane</keyword>
<keyword evidence="3" id="KW-1185">Reference proteome</keyword>
<dbReference type="Pfam" id="PF03616">
    <property type="entry name" value="Glt_symporter"/>
    <property type="match status" value="1"/>
</dbReference>
<proteinExistence type="predicted"/>
<accession>S3ICA9</accession>
<feature type="transmembrane region" description="Helical" evidence="1">
    <location>
        <begin position="46"/>
        <end position="66"/>
    </location>
</feature>
<keyword evidence="1" id="KW-1133">Transmembrane helix</keyword>
<evidence type="ECO:0000313" key="2">
    <source>
        <dbReference type="EMBL" id="EPE96848.1"/>
    </source>
</evidence>
<dbReference type="AlphaFoldDB" id="S3ICA9"/>
<dbReference type="GO" id="GO:0015813">
    <property type="term" value="P:L-glutamate transmembrane transport"/>
    <property type="evidence" value="ECO:0007669"/>
    <property type="project" value="InterPro"/>
</dbReference>
<dbReference type="STRING" id="990285.RGCCGE502_17980"/>
<dbReference type="HOGENOM" id="CLU_2668506_0_0_5"/>
<evidence type="ECO:0000313" key="3">
    <source>
        <dbReference type="Proteomes" id="UP000014411"/>
    </source>
</evidence>
<comment type="caution">
    <text evidence="2">The sequence shown here is derived from an EMBL/GenBank/DDBJ whole genome shotgun (WGS) entry which is preliminary data.</text>
</comment>
<gene>
    <name evidence="2" type="ORF">RGCCGE502_17980</name>
</gene>
<evidence type="ECO:0000256" key="1">
    <source>
        <dbReference type="SAM" id="Phobius"/>
    </source>
</evidence>
<organism evidence="2 3">
    <name type="scientific">Rhizobium grahamii CCGE 502</name>
    <dbReference type="NCBI Taxonomy" id="990285"/>
    <lineage>
        <taxon>Bacteria</taxon>
        <taxon>Pseudomonadati</taxon>
        <taxon>Pseudomonadota</taxon>
        <taxon>Alphaproteobacteria</taxon>
        <taxon>Hyphomicrobiales</taxon>
        <taxon>Rhizobiaceae</taxon>
        <taxon>Rhizobium/Agrobacterium group</taxon>
        <taxon>Rhizobium</taxon>
    </lineage>
</organism>
<dbReference type="GO" id="GO:0016020">
    <property type="term" value="C:membrane"/>
    <property type="evidence" value="ECO:0007669"/>
    <property type="project" value="InterPro"/>
</dbReference>
<dbReference type="EMBL" id="AEYE02000021">
    <property type="protein sequence ID" value="EPE96848.1"/>
    <property type="molecule type" value="Genomic_DNA"/>
</dbReference>
<dbReference type="GO" id="GO:0015501">
    <property type="term" value="F:glutamate:sodium symporter activity"/>
    <property type="evidence" value="ECO:0007669"/>
    <property type="project" value="InterPro"/>
</dbReference>
<feature type="transmembrane region" description="Helical" evidence="1">
    <location>
        <begin position="12"/>
        <end position="34"/>
    </location>
</feature>
<keyword evidence="1" id="KW-0472">Membrane</keyword>
<sequence>MAVAFWISGKMIVMAGSTSLIGGQGTTIVWAPIITNRFGLTNALEVGIANATLGLVVASLIGGARLPSSSSPATA</sequence>
<dbReference type="Proteomes" id="UP000014411">
    <property type="component" value="Unassembled WGS sequence"/>
</dbReference>
<reference evidence="2 3" key="1">
    <citation type="journal article" date="2012" name="J. Bacteriol.">
        <title>Genome sequence of Rhizobium grahamii CCGE502, a broad-host-range symbiont with low nodulation competitiveness in Phaseolus vulgaris.</title>
        <authorList>
            <person name="Althabegoiti M.J."/>
            <person name="Lozano L."/>
            <person name="Torres-Tejerizo G."/>
            <person name="Ormeno-Orrillo E."/>
            <person name="Rogel M.A."/>
            <person name="Gonzalez V."/>
            <person name="Martinez-Romero E."/>
        </authorList>
    </citation>
    <scope>NUCLEOTIDE SEQUENCE [LARGE SCALE GENOMIC DNA]</scope>
    <source>
        <strain evidence="2 3">CCGE 502</strain>
    </source>
</reference>
<name>S3ICA9_9HYPH</name>
<protein>
    <submittedName>
        <fullName evidence="2">Sodium/glutamate symporter</fullName>
    </submittedName>
</protein>